<evidence type="ECO:0000259" key="1">
    <source>
        <dbReference type="Pfam" id="PF01057"/>
    </source>
</evidence>
<dbReference type="AlphaFoldDB" id="A0AAE1BER3"/>
<name>A0AAE1BER3_9GAST</name>
<evidence type="ECO:0000313" key="3">
    <source>
        <dbReference type="Proteomes" id="UP001283361"/>
    </source>
</evidence>
<gene>
    <name evidence="2" type="ORF">RRG08_042204</name>
</gene>
<comment type="caution">
    <text evidence="2">The sequence shown here is derived from an EMBL/GenBank/DDBJ whole genome shotgun (WGS) entry which is preliminary data.</text>
</comment>
<evidence type="ECO:0000313" key="2">
    <source>
        <dbReference type="EMBL" id="KAK3804445.1"/>
    </source>
</evidence>
<proteinExistence type="predicted"/>
<protein>
    <recommendedName>
        <fullName evidence="1">Parvovirus non-structural protein 1 helicase domain-containing protein</fullName>
    </recommendedName>
</protein>
<sequence length="329" mass="36462">MLTPEQTLALFNAWCEEQQVNGRALAWIMIACLQARVYKKIGVYLQGASNSGKTYWTSTLFHPLSKLVGKMTTGGRFCLQDCGKKRIVVGEEIGIAADNVDRLKELMSGELTTFERKMKAPGTCKANLVLLNSNNLPFANVPQEKNALENRMFLFRNLRRSKVLPAALKGMEATRPNPKFLRLIEPPTEQELQDLVAGLYPRNSKVTDNLGLVPDFTGDWETWGEELSQNRKVLESDMAAPDYLLDSLPTLAIVSPYNPSPELVTPDEVIPPTPEQHISVIASSTSPFPQAQSTDDDLSYFFPSLTAPPSPTVWIQPDAPPKVMGLLCL</sequence>
<keyword evidence="3" id="KW-1185">Reference proteome</keyword>
<dbReference type="Proteomes" id="UP001283361">
    <property type="component" value="Unassembled WGS sequence"/>
</dbReference>
<accession>A0AAE1BER3</accession>
<dbReference type="Pfam" id="PF01057">
    <property type="entry name" value="Parvo_NS1"/>
    <property type="match status" value="1"/>
</dbReference>
<organism evidence="2 3">
    <name type="scientific">Elysia crispata</name>
    <name type="common">lettuce slug</name>
    <dbReference type="NCBI Taxonomy" id="231223"/>
    <lineage>
        <taxon>Eukaryota</taxon>
        <taxon>Metazoa</taxon>
        <taxon>Spiralia</taxon>
        <taxon>Lophotrochozoa</taxon>
        <taxon>Mollusca</taxon>
        <taxon>Gastropoda</taxon>
        <taxon>Heterobranchia</taxon>
        <taxon>Euthyneura</taxon>
        <taxon>Panpulmonata</taxon>
        <taxon>Sacoglossa</taxon>
        <taxon>Placobranchoidea</taxon>
        <taxon>Plakobranchidae</taxon>
        <taxon>Elysia</taxon>
    </lineage>
</organism>
<dbReference type="Gene3D" id="3.40.50.300">
    <property type="entry name" value="P-loop containing nucleotide triphosphate hydrolases"/>
    <property type="match status" value="1"/>
</dbReference>
<feature type="domain" description="Parvovirus non-structural protein 1 helicase" evidence="1">
    <location>
        <begin position="16"/>
        <end position="156"/>
    </location>
</feature>
<dbReference type="GO" id="GO:0019079">
    <property type="term" value="P:viral genome replication"/>
    <property type="evidence" value="ECO:0007669"/>
    <property type="project" value="InterPro"/>
</dbReference>
<dbReference type="InterPro" id="IPR001257">
    <property type="entry name" value="Parvovirus_NS1_helicase"/>
</dbReference>
<dbReference type="EMBL" id="JAWDGP010000010">
    <property type="protein sequence ID" value="KAK3804445.1"/>
    <property type="molecule type" value="Genomic_DNA"/>
</dbReference>
<dbReference type="InterPro" id="IPR027417">
    <property type="entry name" value="P-loop_NTPase"/>
</dbReference>
<dbReference type="SUPFAM" id="SSF52540">
    <property type="entry name" value="P-loop containing nucleoside triphosphate hydrolases"/>
    <property type="match status" value="1"/>
</dbReference>
<reference evidence="2" key="1">
    <citation type="journal article" date="2023" name="G3 (Bethesda)">
        <title>A reference genome for the long-term kleptoplast-retaining sea slug Elysia crispata morphotype clarki.</title>
        <authorList>
            <person name="Eastman K.E."/>
            <person name="Pendleton A.L."/>
            <person name="Shaikh M.A."/>
            <person name="Suttiyut T."/>
            <person name="Ogas R."/>
            <person name="Tomko P."/>
            <person name="Gavelis G."/>
            <person name="Widhalm J.R."/>
            <person name="Wisecaver J.H."/>
        </authorList>
    </citation>
    <scope>NUCLEOTIDE SEQUENCE</scope>
    <source>
        <strain evidence="2">ECLA1</strain>
    </source>
</reference>